<sequence length="92" mass="11018">MIYFRFCFYQFFLFSTLFVININFDKYISKPFTRVDLIAICISLPILFILFTAVSKLYRRFEVIKLRNKIFISIPVFIISVLFAGFLGQLFF</sequence>
<feature type="transmembrane region" description="Helical" evidence="1">
    <location>
        <begin position="70"/>
        <end position="91"/>
    </location>
</feature>
<reference evidence="2 3" key="1">
    <citation type="submission" date="2016-04" db="EMBL/GenBank/DDBJ databases">
        <title>Complete genome sequence of Bacillus oceanisediminis strain 2691.</title>
        <authorList>
            <person name="Jeong H."/>
            <person name="Kim H.J."/>
            <person name="Lee D.-W."/>
        </authorList>
    </citation>
    <scope>NUCLEOTIDE SEQUENCE [LARGE SCALE GENOMIC DNA]</scope>
    <source>
        <strain evidence="2 3">2691</strain>
    </source>
</reference>
<feature type="transmembrane region" description="Helical" evidence="1">
    <location>
        <begin position="36"/>
        <end position="58"/>
    </location>
</feature>
<dbReference type="Proteomes" id="UP000077856">
    <property type="component" value="Chromosome"/>
</dbReference>
<accession>A0A160M6Z0</accession>
<evidence type="ECO:0000256" key="1">
    <source>
        <dbReference type="SAM" id="Phobius"/>
    </source>
</evidence>
<feature type="transmembrane region" description="Helical" evidence="1">
    <location>
        <begin position="7"/>
        <end position="24"/>
    </location>
</feature>
<dbReference type="AlphaFoldDB" id="A0A160M6Z0"/>
<keyword evidence="1" id="KW-0472">Membrane</keyword>
<gene>
    <name evidence="2" type="ORF">A361_03525</name>
</gene>
<keyword evidence="1" id="KW-0812">Transmembrane</keyword>
<evidence type="ECO:0000313" key="2">
    <source>
        <dbReference type="EMBL" id="AND38227.1"/>
    </source>
</evidence>
<protein>
    <submittedName>
        <fullName evidence="2">Uncharacterized protein</fullName>
    </submittedName>
</protein>
<organism evidence="2 3">
    <name type="scientific">Cytobacillus oceanisediminis 2691</name>
    <dbReference type="NCBI Taxonomy" id="1196031"/>
    <lineage>
        <taxon>Bacteria</taxon>
        <taxon>Bacillati</taxon>
        <taxon>Bacillota</taxon>
        <taxon>Bacilli</taxon>
        <taxon>Bacillales</taxon>
        <taxon>Bacillaceae</taxon>
        <taxon>Cytobacillus</taxon>
    </lineage>
</organism>
<evidence type="ECO:0000313" key="3">
    <source>
        <dbReference type="Proteomes" id="UP000077856"/>
    </source>
</evidence>
<name>A0A160M6Z0_9BACI</name>
<keyword evidence="1" id="KW-1133">Transmembrane helix</keyword>
<dbReference type="KEGG" id="bon:A361_03525"/>
<proteinExistence type="predicted"/>
<dbReference type="EMBL" id="CP015506">
    <property type="protein sequence ID" value="AND38227.1"/>
    <property type="molecule type" value="Genomic_DNA"/>
</dbReference>